<dbReference type="InterPro" id="IPR051532">
    <property type="entry name" value="Ester_Hydrolysis_Enzymes"/>
</dbReference>
<feature type="domain" description="SGNH hydrolase-type esterase" evidence="3">
    <location>
        <begin position="67"/>
        <end position="232"/>
    </location>
</feature>
<feature type="region of interest" description="Disordered" evidence="1">
    <location>
        <begin position="255"/>
        <end position="284"/>
    </location>
</feature>
<keyword evidence="2" id="KW-0812">Transmembrane</keyword>
<keyword evidence="2" id="KW-0472">Membrane</keyword>
<dbReference type="PANTHER" id="PTHR30383">
    <property type="entry name" value="THIOESTERASE 1/PROTEASE 1/LYSOPHOSPHOLIPASE L1"/>
    <property type="match status" value="1"/>
</dbReference>
<dbReference type="Proteomes" id="UP001501803">
    <property type="component" value="Unassembled WGS sequence"/>
</dbReference>
<name>A0ABP7KUL3_9MICO</name>
<gene>
    <name evidence="4" type="ORF">GCM10022381_31740</name>
</gene>
<keyword evidence="2" id="KW-1133">Transmembrane helix</keyword>
<feature type="transmembrane region" description="Helical" evidence="2">
    <location>
        <begin position="6"/>
        <end position="28"/>
    </location>
</feature>
<evidence type="ECO:0000313" key="4">
    <source>
        <dbReference type="EMBL" id="GAA3887385.1"/>
    </source>
</evidence>
<reference evidence="5" key="1">
    <citation type="journal article" date="2019" name="Int. J. Syst. Evol. Microbiol.">
        <title>The Global Catalogue of Microorganisms (GCM) 10K type strain sequencing project: providing services to taxonomists for standard genome sequencing and annotation.</title>
        <authorList>
            <consortium name="The Broad Institute Genomics Platform"/>
            <consortium name="The Broad Institute Genome Sequencing Center for Infectious Disease"/>
            <person name="Wu L."/>
            <person name="Ma J."/>
        </authorList>
    </citation>
    <scope>NUCLEOTIDE SEQUENCE [LARGE SCALE GENOMIC DNA]</scope>
    <source>
        <strain evidence="5">JCM 17021</strain>
    </source>
</reference>
<evidence type="ECO:0000256" key="1">
    <source>
        <dbReference type="SAM" id="MobiDB-lite"/>
    </source>
</evidence>
<evidence type="ECO:0000256" key="2">
    <source>
        <dbReference type="SAM" id="Phobius"/>
    </source>
</evidence>
<dbReference type="EMBL" id="BAABCN010000010">
    <property type="protein sequence ID" value="GAA3887385.1"/>
    <property type="molecule type" value="Genomic_DNA"/>
</dbReference>
<proteinExistence type="predicted"/>
<dbReference type="Gene3D" id="3.40.50.1110">
    <property type="entry name" value="SGNH hydrolase"/>
    <property type="match status" value="1"/>
</dbReference>
<accession>A0ABP7KUL3</accession>
<keyword evidence="5" id="KW-1185">Reference proteome</keyword>
<evidence type="ECO:0000259" key="3">
    <source>
        <dbReference type="Pfam" id="PF13472"/>
    </source>
</evidence>
<organism evidence="4 5">
    <name type="scientific">Leifsonia kafniensis</name>
    <dbReference type="NCBI Taxonomy" id="475957"/>
    <lineage>
        <taxon>Bacteria</taxon>
        <taxon>Bacillati</taxon>
        <taxon>Actinomycetota</taxon>
        <taxon>Actinomycetes</taxon>
        <taxon>Micrococcales</taxon>
        <taxon>Microbacteriaceae</taxon>
        <taxon>Leifsonia</taxon>
    </lineage>
</organism>
<comment type="caution">
    <text evidence="4">The sequence shown here is derived from an EMBL/GenBank/DDBJ whole genome shotgun (WGS) entry which is preliminary data.</text>
</comment>
<feature type="compositionally biased region" description="Low complexity" evidence="1">
    <location>
        <begin position="261"/>
        <end position="274"/>
    </location>
</feature>
<dbReference type="PANTHER" id="PTHR30383:SF5">
    <property type="entry name" value="SGNH HYDROLASE-TYPE ESTERASE DOMAIN-CONTAINING PROTEIN"/>
    <property type="match status" value="1"/>
</dbReference>
<dbReference type="Pfam" id="PF13472">
    <property type="entry name" value="Lipase_GDSL_2"/>
    <property type="match status" value="1"/>
</dbReference>
<dbReference type="InterPro" id="IPR013830">
    <property type="entry name" value="SGNH_hydro"/>
</dbReference>
<evidence type="ECO:0000313" key="5">
    <source>
        <dbReference type="Proteomes" id="UP001501803"/>
    </source>
</evidence>
<dbReference type="InterPro" id="IPR036514">
    <property type="entry name" value="SGNH_hydro_sf"/>
</dbReference>
<protein>
    <recommendedName>
        <fullName evidence="3">SGNH hydrolase-type esterase domain-containing protein</fullName>
    </recommendedName>
</protein>
<sequence>MNPGLRTIAIAGSTVAATAAVGAAFAGYRRFRHRIAENAVLLNETLPINSKWWRDHAKDTGELLYVAIGDSAAQGIGASSPSRGYVGILADHIRSVTGRTVRVVNLSVSGATVALAVRDQLPRVRKLKPDVVTVAIGANDIAMWDAAVFEAGIREIFSALPEYALVADLPCFHFPHNERKVAEANRILRQVAAEHGLTVVPLHATTERQGLRSIATQFANDMFHPNDRGYRVWAQAFLPALSADLRRRVPAATPALPGRFAPGPASDASAPAHAADPEGVSGPS</sequence>
<dbReference type="SUPFAM" id="SSF52266">
    <property type="entry name" value="SGNH hydrolase"/>
    <property type="match status" value="1"/>
</dbReference>